<evidence type="ECO:0000256" key="5">
    <source>
        <dbReference type="ARBA" id="ARBA00022679"/>
    </source>
</evidence>
<keyword evidence="4 8" id="KW-0963">Cytoplasm</keyword>
<keyword evidence="7 8" id="KW-0012">Acyltransferase</keyword>
<dbReference type="GO" id="GO:0005737">
    <property type="term" value="C:cytoplasm"/>
    <property type="evidence" value="ECO:0007669"/>
    <property type="project" value="UniProtKB-SubCell"/>
</dbReference>
<evidence type="ECO:0000256" key="4">
    <source>
        <dbReference type="ARBA" id="ARBA00022490"/>
    </source>
</evidence>
<keyword evidence="10" id="KW-1185">Reference proteome</keyword>
<reference evidence="9 10" key="1">
    <citation type="submission" date="2017-04" db="EMBL/GenBank/DDBJ databases">
        <title>Complete Genome Sequence of Streptomyces gilvosporeus F607, a Capable Producer of Natamycin.</title>
        <authorList>
            <person name="Zong G."/>
            <person name="Zhong C."/>
            <person name="Fu J."/>
            <person name="Qin R."/>
            <person name="Cao G."/>
        </authorList>
    </citation>
    <scope>NUCLEOTIDE SEQUENCE [LARGE SCALE GENOMIC DNA]</scope>
    <source>
        <strain evidence="9 10">F607</strain>
    </source>
</reference>
<dbReference type="HAMAP" id="MF_01106">
    <property type="entry name" value="ArgJ"/>
    <property type="match status" value="1"/>
</dbReference>
<dbReference type="OrthoDB" id="9804242at2"/>
<feature type="binding site" evidence="8">
    <location>
        <position position="147"/>
    </location>
    <ligand>
        <name>substrate</name>
    </ligand>
</feature>
<feature type="binding site" evidence="8">
    <location>
        <position position="384"/>
    </location>
    <ligand>
        <name>substrate</name>
    </ligand>
</feature>
<dbReference type="SUPFAM" id="SSF56266">
    <property type="entry name" value="DmpA/ArgJ-like"/>
    <property type="match status" value="1"/>
</dbReference>
<gene>
    <name evidence="8" type="primary">argJ</name>
    <name evidence="9" type="ORF">B1H19_09860</name>
</gene>
<keyword evidence="6 8" id="KW-0068">Autocatalytic cleavage</keyword>
<keyword evidence="8" id="KW-0055">Arginine biosynthesis</keyword>
<dbReference type="STRING" id="553510.B1H19_09860"/>
<feature type="binding site" evidence="8">
    <location>
        <position position="379"/>
    </location>
    <ligand>
        <name>substrate</name>
    </ligand>
</feature>
<dbReference type="AlphaFoldDB" id="A0A1V0TNU4"/>
<evidence type="ECO:0000256" key="6">
    <source>
        <dbReference type="ARBA" id="ARBA00022813"/>
    </source>
</evidence>
<comment type="catalytic activity">
    <reaction evidence="8">
        <text>L-glutamate + acetyl-CoA = N-acetyl-L-glutamate + CoA + H(+)</text>
        <dbReference type="Rhea" id="RHEA:24292"/>
        <dbReference type="ChEBI" id="CHEBI:15378"/>
        <dbReference type="ChEBI" id="CHEBI:29985"/>
        <dbReference type="ChEBI" id="CHEBI:44337"/>
        <dbReference type="ChEBI" id="CHEBI:57287"/>
        <dbReference type="ChEBI" id="CHEBI:57288"/>
        <dbReference type="EC" id="2.3.1.1"/>
    </reaction>
</comment>
<dbReference type="NCBIfam" id="TIGR00120">
    <property type="entry name" value="ArgJ"/>
    <property type="match status" value="1"/>
</dbReference>
<organism evidence="9 10">
    <name type="scientific">Streptomyces gilvosporeus</name>
    <dbReference type="NCBI Taxonomy" id="553510"/>
    <lineage>
        <taxon>Bacteria</taxon>
        <taxon>Bacillati</taxon>
        <taxon>Actinomycetota</taxon>
        <taxon>Actinomycetes</taxon>
        <taxon>Kitasatosporales</taxon>
        <taxon>Streptomycetaceae</taxon>
        <taxon>Streptomyces</taxon>
    </lineage>
</organism>
<accession>A0A1V0TNU4</accession>
<comment type="pathway">
    <text evidence="8">Amino-acid biosynthesis; L-arginine biosynthesis; L-ornithine and N-acetyl-L-glutamate from L-glutamate and N(2)-acetyl-L-ornithine (cyclic): step 1/1.</text>
</comment>
<dbReference type="Gene3D" id="3.60.70.12">
    <property type="entry name" value="L-amino peptidase D-ALA esterase/amidase"/>
    <property type="match status" value="1"/>
</dbReference>
<evidence type="ECO:0000256" key="7">
    <source>
        <dbReference type="ARBA" id="ARBA00023315"/>
    </source>
</evidence>
<dbReference type="CDD" id="cd02152">
    <property type="entry name" value="OAT"/>
    <property type="match status" value="1"/>
</dbReference>
<dbReference type="GO" id="GO:0006592">
    <property type="term" value="P:ornithine biosynthetic process"/>
    <property type="evidence" value="ECO:0007669"/>
    <property type="project" value="TreeGrafter"/>
</dbReference>
<feature type="binding site" evidence="8">
    <location>
        <position position="260"/>
    </location>
    <ligand>
        <name>substrate</name>
    </ligand>
</feature>
<evidence type="ECO:0000256" key="8">
    <source>
        <dbReference type="HAMAP-Rule" id="MF_01106"/>
    </source>
</evidence>
<comment type="catalytic activity">
    <reaction evidence="8">
        <text>N(2)-acetyl-L-ornithine + L-glutamate = N-acetyl-L-glutamate + L-ornithine</text>
        <dbReference type="Rhea" id="RHEA:15349"/>
        <dbReference type="ChEBI" id="CHEBI:29985"/>
        <dbReference type="ChEBI" id="CHEBI:44337"/>
        <dbReference type="ChEBI" id="CHEBI:46911"/>
        <dbReference type="ChEBI" id="CHEBI:57805"/>
        <dbReference type="EC" id="2.3.1.35"/>
    </reaction>
</comment>
<feature type="binding site" evidence="8">
    <location>
        <position position="169"/>
    </location>
    <ligand>
        <name>substrate</name>
    </ligand>
</feature>
<name>A0A1V0TNU4_9ACTN</name>
<feature type="site" description="Cleavage; by autolysis" evidence="8">
    <location>
        <begin position="179"/>
        <end position="180"/>
    </location>
</feature>
<dbReference type="EC" id="2.3.1.1" evidence="8"/>
<evidence type="ECO:0000313" key="9">
    <source>
        <dbReference type="EMBL" id="ARF54468.1"/>
    </source>
</evidence>
<keyword evidence="8" id="KW-0028">Amino-acid biosynthesis</keyword>
<comment type="subcellular location">
    <subcellularLocation>
        <location evidence="1 8">Cytoplasm</location>
    </subcellularLocation>
</comment>
<dbReference type="KEGG" id="sgv:B1H19_09860"/>
<dbReference type="InterPro" id="IPR002813">
    <property type="entry name" value="Arg_biosynth_ArgJ"/>
</dbReference>
<dbReference type="GO" id="GO:0004042">
    <property type="term" value="F:L-glutamate N-acetyltransferase activity"/>
    <property type="evidence" value="ECO:0007669"/>
    <property type="project" value="UniProtKB-UniRule"/>
</dbReference>
<dbReference type="PANTHER" id="PTHR23100:SF0">
    <property type="entry name" value="ARGININE BIOSYNTHESIS BIFUNCTIONAL PROTEIN ARGJ, MITOCHONDRIAL"/>
    <property type="match status" value="1"/>
</dbReference>
<dbReference type="InterPro" id="IPR016117">
    <property type="entry name" value="ArgJ-like_dom_sf"/>
</dbReference>
<dbReference type="Pfam" id="PF01960">
    <property type="entry name" value="ArgJ"/>
    <property type="match status" value="1"/>
</dbReference>
<feature type="site" description="Involved in the stabilization of negative charge on the oxyanion by the formation of the oxyanion hole" evidence="8">
    <location>
        <position position="111"/>
    </location>
</feature>
<keyword evidence="8" id="KW-0511">Multifunctional enzyme</keyword>
<sequence>MSVTAAKGFTAAGIAAGIKENGNPDLALVVNNGPRLAAAGVFTSNRVKAAPVVWSEQVLKGGRVSAVILNSGGANACTGPLGFQDTHATAEKVAEVLAGHSAGEVAVASTGLIGLRLPMDKLLPGVEQAAAELTDHGGEKAAIAIKTTDSVHKTAQVTTEGWTVGGMAKGAGMLAPGLATMLVVLTTDADVPADALDTALRAATRTTFDRVDSDGCMSTNDTVLLLASGASGIVPDQDAFAEAVRTVCADLARQLIGDAEGASKDIRIEVINAASEDDAVEVGRSIARNNLLKCAIHGEDPNWGRVLSAIGTTSAVFEPDQLNVAINDVWVCKNGSVGEDRDLVDMRYREVRITADLAAGTQSAVIWANDLTADYVHENSAYSS</sequence>
<keyword evidence="5 8" id="KW-0808">Transferase</keyword>
<feature type="active site" description="Nucleophile" evidence="8">
    <location>
        <position position="180"/>
    </location>
</feature>
<feature type="chain" id="PRO_5023290640" description="Arginine biosynthesis bifunctional protein ArgJ alpha chain" evidence="8">
    <location>
        <begin position="1"/>
        <end position="179"/>
    </location>
</feature>
<protein>
    <recommendedName>
        <fullName evidence="8">Arginine biosynthesis bifunctional protein ArgJ</fullName>
    </recommendedName>
    <domain>
        <recommendedName>
            <fullName evidence="8">Glutamate N-acetyltransferase</fullName>
            <ecNumber evidence="8">2.3.1.35</ecNumber>
        </recommendedName>
        <alternativeName>
            <fullName evidence="8">Ornithine acetyltransferase</fullName>
            <shortName evidence="8">OATase</shortName>
        </alternativeName>
        <alternativeName>
            <fullName evidence="8">Ornithine transacetylase</fullName>
        </alternativeName>
    </domain>
    <domain>
        <recommendedName>
            <fullName evidence="8">Amino-acid acetyltransferase</fullName>
            <ecNumber evidence="8">2.3.1.1</ecNumber>
        </recommendedName>
        <alternativeName>
            <fullName evidence="8">N-acetylglutamate synthase</fullName>
            <shortName evidence="8">AGSase</shortName>
        </alternativeName>
    </domain>
    <component>
        <recommendedName>
            <fullName evidence="8">Arginine biosynthesis bifunctional protein ArgJ alpha chain</fullName>
        </recommendedName>
    </component>
    <component>
        <recommendedName>
            <fullName evidence="8">Arginine biosynthesis bifunctional protein ArgJ beta chain</fullName>
        </recommendedName>
    </component>
</protein>
<dbReference type="UniPathway" id="UPA00068">
    <property type="reaction ID" value="UER00106"/>
</dbReference>
<dbReference type="GO" id="GO:0006526">
    <property type="term" value="P:L-arginine biosynthetic process"/>
    <property type="evidence" value="ECO:0007669"/>
    <property type="project" value="UniProtKB-UniRule"/>
</dbReference>
<dbReference type="FunFam" id="3.10.20.340:FF:000003">
    <property type="entry name" value="Arginine biosynthesis bifunctional protein ArgJ"/>
    <property type="match status" value="1"/>
</dbReference>
<dbReference type="EMBL" id="CP020569">
    <property type="protein sequence ID" value="ARF54468.1"/>
    <property type="molecule type" value="Genomic_DNA"/>
</dbReference>
<evidence type="ECO:0000256" key="2">
    <source>
        <dbReference type="ARBA" id="ARBA00006774"/>
    </source>
</evidence>
<comment type="similarity">
    <text evidence="2 8">Belongs to the ArgJ family.</text>
</comment>
<evidence type="ECO:0000256" key="1">
    <source>
        <dbReference type="ARBA" id="ARBA00004496"/>
    </source>
</evidence>
<comment type="pathway">
    <text evidence="8">Amino-acid biosynthesis; L-arginine biosynthesis; N(2)-acetyl-L-ornithine from L-glutamate: step 1/4.</text>
</comment>
<evidence type="ECO:0000313" key="10">
    <source>
        <dbReference type="Proteomes" id="UP000192726"/>
    </source>
</evidence>
<dbReference type="RefSeq" id="WP_083104241.1">
    <property type="nucleotide sequence ID" value="NZ_CP020569.1"/>
</dbReference>
<dbReference type="EC" id="2.3.1.35" evidence="8"/>
<evidence type="ECO:0000256" key="3">
    <source>
        <dbReference type="ARBA" id="ARBA00011475"/>
    </source>
</evidence>
<dbReference type="GO" id="GO:0004358">
    <property type="term" value="F:L-glutamate N-acetyltransferase activity, acting on acetyl-L-ornithine as donor"/>
    <property type="evidence" value="ECO:0007669"/>
    <property type="project" value="UniProtKB-UniRule"/>
</dbReference>
<dbReference type="Gene3D" id="3.10.20.340">
    <property type="entry name" value="ArgJ beta chain, C-terminal domain"/>
    <property type="match status" value="1"/>
</dbReference>
<feature type="chain" id="PRO_5023290641" description="Arginine biosynthesis bifunctional protein ArgJ beta chain" evidence="8">
    <location>
        <begin position="180"/>
        <end position="384"/>
    </location>
</feature>
<dbReference type="PANTHER" id="PTHR23100">
    <property type="entry name" value="ARGININE BIOSYNTHESIS BIFUNCTIONAL PROTEIN ARGJ"/>
    <property type="match status" value="1"/>
</dbReference>
<dbReference type="Proteomes" id="UP000192726">
    <property type="component" value="Chromosome"/>
</dbReference>
<comment type="subunit">
    <text evidence="3 8">Heterotetramer of two alpha and two beta chains.</text>
</comment>
<dbReference type="InterPro" id="IPR042195">
    <property type="entry name" value="ArgJ_beta_C"/>
</dbReference>
<dbReference type="NCBIfam" id="NF003802">
    <property type="entry name" value="PRK05388.1"/>
    <property type="match status" value="1"/>
</dbReference>
<proteinExistence type="inferred from homology"/>
<feature type="binding site" evidence="8">
    <location>
        <position position="180"/>
    </location>
    <ligand>
        <name>substrate</name>
    </ligand>
</feature>
<feature type="site" description="Involved in the stabilization of negative charge on the oxyanion by the formation of the oxyanion hole" evidence="8">
    <location>
        <position position="110"/>
    </location>
</feature>
<comment type="function">
    <text evidence="8">Catalyzes two activities which are involved in the cyclic version of arginine biosynthesis: the synthesis of N-acetylglutamate from glutamate and acetyl-CoA as the acetyl donor, and of ornithine by transacetylation between N(2)-acetylornithine and glutamate.</text>
</comment>